<reference evidence="2" key="1">
    <citation type="submission" date="2025-05" db="UniProtKB">
        <authorList>
            <consortium name="RefSeq"/>
        </authorList>
    </citation>
    <scope>NUCLEOTIDE SEQUENCE [LARGE SCALE GENOMIC DNA]</scope>
</reference>
<protein>
    <submittedName>
        <fullName evidence="3">Uncharacterized protein LOC125776709</fullName>
    </submittedName>
</protein>
<accession>A0ABM3JAE5</accession>
<proteinExistence type="predicted"/>
<feature type="compositionally biased region" description="Low complexity" evidence="1">
    <location>
        <begin position="74"/>
        <end position="89"/>
    </location>
</feature>
<feature type="region of interest" description="Disordered" evidence="1">
    <location>
        <begin position="71"/>
        <end position="93"/>
    </location>
</feature>
<feature type="compositionally biased region" description="Basic residues" evidence="1">
    <location>
        <begin position="219"/>
        <end position="229"/>
    </location>
</feature>
<organism evidence="2 3">
    <name type="scientific">Bactrocera dorsalis</name>
    <name type="common">Oriental fruit fly</name>
    <name type="synonym">Dacus dorsalis</name>
    <dbReference type="NCBI Taxonomy" id="27457"/>
    <lineage>
        <taxon>Eukaryota</taxon>
        <taxon>Metazoa</taxon>
        <taxon>Ecdysozoa</taxon>
        <taxon>Arthropoda</taxon>
        <taxon>Hexapoda</taxon>
        <taxon>Insecta</taxon>
        <taxon>Pterygota</taxon>
        <taxon>Neoptera</taxon>
        <taxon>Endopterygota</taxon>
        <taxon>Diptera</taxon>
        <taxon>Brachycera</taxon>
        <taxon>Muscomorpha</taxon>
        <taxon>Tephritoidea</taxon>
        <taxon>Tephritidae</taxon>
        <taxon>Bactrocera</taxon>
        <taxon>Bactrocera</taxon>
    </lineage>
</organism>
<reference evidence="3" key="2">
    <citation type="submission" date="2025-08" db="UniProtKB">
        <authorList>
            <consortium name="RefSeq"/>
        </authorList>
    </citation>
    <scope>IDENTIFICATION</scope>
    <source>
        <tissue evidence="3">Adult</tissue>
    </source>
</reference>
<gene>
    <name evidence="3" type="primary">LOC125776709</name>
</gene>
<evidence type="ECO:0000256" key="1">
    <source>
        <dbReference type="SAM" id="MobiDB-lite"/>
    </source>
</evidence>
<dbReference type="Proteomes" id="UP001652620">
    <property type="component" value="Chromosome 2"/>
</dbReference>
<evidence type="ECO:0000313" key="3">
    <source>
        <dbReference type="RefSeq" id="XP_049306207.1"/>
    </source>
</evidence>
<dbReference type="GeneID" id="125776709"/>
<dbReference type="RefSeq" id="XP_049306207.1">
    <property type="nucleotide sequence ID" value="XM_049450250.1"/>
</dbReference>
<dbReference type="PANTHER" id="PTHR47331">
    <property type="entry name" value="PHD-TYPE DOMAIN-CONTAINING PROTEIN"/>
    <property type="match status" value="1"/>
</dbReference>
<keyword evidence="2" id="KW-1185">Reference proteome</keyword>
<sequence>MSDKKITSYSCHISWHKSPYYCKFQNILLISPFLSQSNMDVDMASSSTPTMRSAVSAPRSEAAPIAAPRTNTVPAAPRTTTGSTATTAPRQSTPALPADLQRIRCPLCRRPHRLSHCGIFKGMPPMQRQQVTQAHGYCLNCLVTSHAAQEFPSHNRCQICVRAHHTLLHRTTRRDSGRPPAPRTSGNVRRSQRTPVTAYRRRGSSPAESRLWRQNRSTSTRRHQLRPQSRRSTGLSSIVATLQQLQRFLG</sequence>
<name>A0ABM3JAE5_BACDO</name>
<feature type="region of interest" description="Disordered" evidence="1">
    <location>
        <begin position="170"/>
        <end position="234"/>
    </location>
</feature>
<feature type="compositionally biased region" description="Polar residues" evidence="1">
    <location>
        <begin position="184"/>
        <end position="195"/>
    </location>
</feature>
<evidence type="ECO:0000313" key="2">
    <source>
        <dbReference type="Proteomes" id="UP001652620"/>
    </source>
</evidence>